<evidence type="ECO:0000259" key="2">
    <source>
        <dbReference type="PROSITE" id="PS00036"/>
    </source>
</evidence>
<dbReference type="InterPro" id="IPR004827">
    <property type="entry name" value="bZIP"/>
</dbReference>
<feature type="compositionally biased region" description="Polar residues" evidence="1">
    <location>
        <begin position="154"/>
        <end position="171"/>
    </location>
</feature>
<dbReference type="AlphaFoldDB" id="A0A0C3E7H6"/>
<organism evidence="3 4">
    <name type="scientific">Scleroderma citrinum Foug A</name>
    <dbReference type="NCBI Taxonomy" id="1036808"/>
    <lineage>
        <taxon>Eukaryota</taxon>
        <taxon>Fungi</taxon>
        <taxon>Dikarya</taxon>
        <taxon>Basidiomycota</taxon>
        <taxon>Agaricomycotina</taxon>
        <taxon>Agaricomycetes</taxon>
        <taxon>Agaricomycetidae</taxon>
        <taxon>Boletales</taxon>
        <taxon>Sclerodermatineae</taxon>
        <taxon>Sclerodermataceae</taxon>
        <taxon>Scleroderma</taxon>
    </lineage>
</organism>
<dbReference type="Pfam" id="PF11905">
    <property type="entry name" value="DUF3425"/>
    <property type="match status" value="1"/>
</dbReference>
<dbReference type="Pfam" id="PF00170">
    <property type="entry name" value="bZIP_1"/>
    <property type="match status" value="1"/>
</dbReference>
<feature type="region of interest" description="Disordered" evidence="1">
    <location>
        <begin position="146"/>
        <end position="200"/>
    </location>
</feature>
<accession>A0A0C3E7H6</accession>
<name>A0A0C3E7H6_9AGAM</name>
<dbReference type="Proteomes" id="UP000053989">
    <property type="component" value="Unassembled WGS sequence"/>
</dbReference>
<evidence type="ECO:0000313" key="4">
    <source>
        <dbReference type="Proteomes" id="UP000053989"/>
    </source>
</evidence>
<dbReference type="STRING" id="1036808.A0A0C3E7H6"/>
<dbReference type="InterPro" id="IPR046347">
    <property type="entry name" value="bZIP_sf"/>
</dbReference>
<keyword evidence="4" id="KW-1185">Reference proteome</keyword>
<dbReference type="PROSITE" id="PS00036">
    <property type="entry name" value="BZIP_BASIC"/>
    <property type="match status" value="1"/>
</dbReference>
<reference evidence="4" key="2">
    <citation type="submission" date="2015-01" db="EMBL/GenBank/DDBJ databases">
        <title>Evolutionary Origins and Diversification of the Mycorrhizal Mutualists.</title>
        <authorList>
            <consortium name="DOE Joint Genome Institute"/>
            <consortium name="Mycorrhizal Genomics Consortium"/>
            <person name="Kohler A."/>
            <person name="Kuo A."/>
            <person name="Nagy L.G."/>
            <person name="Floudas D."/>
            <person name="Copeland A."/>
            <person name="Barry K.W."/>
            <person name="Cichocki N."/>
            <person name="Veneault-Fourrey C."/>
            <person name="LaButti K."/>
            <person name="Lindquist E.A."/>
            <person name="Lipzen A."/>
            <person name="Lundell T."/>
            <person name="Morin E."/>
            <person name="Murat C."/>
            <person name="Riley R."/>
            <person name="Ohm R."/>
            <person name="Sun H."/>
            <person name="Tunlid A."/>
            <person name="Henrissat B."/>
            <person name="Grigoriev I.V."/>
            <person name="Hibbett D.S."/>
            <person name="Martin F."/>
        </authorList>
    </citation>
    <scope>NUCLEOTIDE SEQUENCE [LARGE SCALE GENOMIC DNA]</scope>
    <source>
        <strain evidence="4">Foug A</strain>
    </source>
</reference>
<evidence type="ECO:0000256" key="1">
    <source>
        <dbReference type="SAM" id="MobiDB-lite"/>
    </source>
</evidence>
<reference evidence="3 4" key="1">
    <citation type="submission" date="2014-04" db="EMBL/GenBank/DDBJ databases">
        <authorList>
            <consortium name="DOE Joint Genome Institute"/>
            <person name="Kuo A."/>
            <person name="Kohler A."/>
            <person name="Nagy L.G."/>
            <person name="Floudas D."/>
            <person name="Copeland A."/>
            <person name="Barry K.W."/>
            <person name="Cichocki N."/>
            <person name="Veneault-Fourrey C."/>
            <person name="LaButti K."/>
            <person name="Lindquist E.A."/>
            <person name="Lipzen A."/>
            <person name="Lundell T."/>
            <person name="Morin E."/>
            <person name="Murat C."/>
            <person name="Sun H."/>
            <person name="Tunlid A."/>
            <person name="Henrissat B."/>
            <person name="Grigoriev I.V."/>
            <person name="Hibbett D.S."/>
            <person name="Martin F."/>
            <person name="Nordberg H.P."/>
            <person name="Cantor M.N."/>
            <person name="Hua S.X."/>
        </authorList>
    </citation>
    <scope>NUCLEOTIDE SEQUENCE [LARGE SCALE GENOMIC DNA]</scope>
    <source>
        <strain evidence="3 4">Foug A</strain>
    </source>
</reference>
<gene>
    <name evidence="3" type="ORF">SCLCIDRAFT_892513</name>
</gene>
<dbReference type="OrthoDB" id="2245989at2759"/>
<dbReference type="GO" id="GO:0003700">
    <property type="term" value="F:DNA-binding transcription factor activity"/>
    <property type="evidence" value="ECO:0007669"/>
    <property type="project" value="InterPro"/>
</dbReference>
<dbReference type="PANTHER" id="PTHR38116:SF9">
    <property type="entry name" value="BZIP DOMAIN-CONTAINING PROTEIN"/>
    <property type="match status" value="1"/>
</dbReference>
<evidence type="ECO:0000313" key="3">
    <source>
        <dbReference type="EMBL" id="KIM68725.1"/>
    </source>
</evidence>
<dbReference type="EMBL" id="KN822008">
    <property type="protein sequence ID" value="KIM68725.1"/>
    <property type="molecule type" value="Genomic_DNA"/>
</dbReference>
<dbReference type="CDD" id="cd14688">
    <property type="entry name" value="bZIP_YAP"/>
    <property type="match status" value="1"/>
</dbReference>
<feature type="region of interest" description="Disordered" evidence="1">
    <location>
        <begin position="1"/>
        <end position="52"/>
    </location>
</feature>
<protein>
    <recommendedName>
        <fullName evidence="2">BZIP domain-containing protein</fullName>
    </recommendedName>
</protein>
<dbReference type="Gene3D" id="1.20.5.170">
    <property type="match status" value="1"/>
</dbReference>
<proteinExistence type="predicted"/>
<dbReference type="SMART" id="SM00338">
    <property type="entry name" value="BRLZ"/>
    <property type="match status" value="1"/>
</dbReference>
<dbReference type="InParanoid" id="A0A0C3E7H6"/>
<dbReference type="PANTHER" id="PTHR38116">
    <property type="entry name" value="CHROMOSOME 7, WHOLE GENOME SHOTGUN SEQUENCE"/>
    <property type="match status" value="1"/>
</dbReference>
<dbReference type="InterPro" id="IPR021833">
    <property type="entry name" value="DUF3425"/>
</dbReference>
<dbReference type="HOGENOM" id="CLU_042441_0_0_1"/>
<sequence>MPKVFSRSQSREEDVDSEMESHADQESPNQGPGKPGRKKNPNSQAARRDQNRIAQREFRLRKQQKIRDLEARVELLSASQDEALIDLRSILRDLMAENLLLRNLLKSVSGFIGEGAGGFVEKMGWDIHDFQAFLNKSETDTAWESFQTRRHTQKPAQSDGSASSAMGSQSVPVKRPSEDDAASGHSKKLRGMGMNEGSAERQDSYPLLMPMSTTVPPPPPPAASSLYARSPQDSLFSDLMRNGHANSPVFMPHTPGSSAHYGTSSASSSYSYLPQINLVDQGMNSLSYVSAKNGPARGQARILSQTNTALEEPDDEEELMDPKKNEAMKLIKYHLDNYARNSAYCLPSSLRPTLVQRTVNHESIIDRIVHPELRDRIILLRGQFSLADCLFDYKKSVKVHGDDVLAHANWELTEWWLRKYSYLIERATLDICNRWRRERGEPELKMSDISAQGESPAS</sequence>
<feature type="domain" description="BZIP" evidence="2">
    <location>
        <begin position="47"/>
        <end position="61"/>
    </location>
</feature>
<dbReference type="SUPFAM" id="SSF57959">
    <property type="entry name" value="Leucine zipper domain"/>
    <property type="match status" value="1"/>
</dbReference>